<protein>
    <recommendedName>
        <fullName evidence="5">Peptidase C14 caspase domain-containing protein</fullName>
    </recommendedName>
</protein>
<evidence type="ECO:0000256" key="1">
    <source>
        <dbReference type="ARBA" id="ARBA00022574"/>
    </source>
</evidence>
<gene>
    <name evidence="6" type="ORF">CMV30_18490</name>
</gene>
<dbReference type="AlphaFoldDB" id="A0A290QAP6"/>
<organism evidence="6 7">
    <name type="scientific">Nibricoccus aquaticus</name>
    <dbReference type="NCBI Taxonomy" id="2576891"/>
    <lineage>
        <taxon>Bacteria</taxon>
        <taxon>Pseudomonadati</taxon>
        <taxon>Verrucomicrobiota</taxon>
        <taxon>Opitutia</taxon>
        <taxon>Opitutales</taxon>
        <taxon>Opitutaceae</taxon>
        <taxon>Nibricoccus</taxon>
    </lineage>
</organism>
<evidence type="ECO:0000256" key="2">
    <source>
        <dbReference type="ARBA" id="ARBA00022737"/>
    </source>
</evidence>
<dbReference type="EMBL" id="CP023344">
    <property type="protein sequence ID" value="ATC65775.1"/>
    <property type="molecule type" value="Genomic_DNA"/>
</dbReference>
<dbReference type="Gene3D" id="3.40.50.1460">
    <property type="match status" value="1"/>
</dbReference>
<dbReference type="InterPro" id="IPR050505">
    <property type="entry name" value="WDR55/POC1"/>
</dbReference>
<proteinExistence type="predicted"/>
<evidence type="ECO:0000313" key="6">
    <source>
        <dbReference type="EMBL" id="ATC65775.1"/>
    </source>
</evidence>
<dbReference type="GO" id="GO:0004197">
    <property type="term" value="F:cysteine-type endopeptidase activity"/>
    <property type="evidence" value="ECO:0007669"/>
    <property type="project" value="InterPro"/>
</dbReference>
<dbReference type="PROSITE" id="PS50294">
    <property type="entry name" value="WD_REPEATS_REGION"/>
    <property type="match status" value="1"/>
</dbReference>
<dbReference type="PROSITE" id="PS00678">
    <property type="entry name" value="WD_REPEATS_1"/>
    <property type="match status" value="1"/>
</dbReference>
<dbReference type="InterPro" id="IPR019775">
    <property type="entry name" value="WD40_repeat_CS"/>
</dbReference>
<dbReference type="InterPro" id="IPR015943">
    <property type="entry name" value="WD40/YVTN_repeat-like_dom_sf"/>
</dbReference>
<dbReference type="GO" id="GO:0006508">
    <property type="term" value="P:proteolysis"/>
    <property type="evidence" value="ECO:0007669"/>
    <property type="project" value="InterPro"/>
</dbReference>
<dbReference type="Proteomes" id="UP000217265">
    <property type="component" value="Chromosome"/>
</dbReference>
<dbReference type="InterPro" id="IPR011600">
    <property type="entry name" value="Pept_C14_caspase"/>
</dbReference>
<dbReference type="SMART" id="SM00320">
    <property type="entry name" value="WD40"/>
    <property type="match status" value="3"/>
</dbReference>
<dbReference type="PANTHER" id="PTHR44019:SF8">
    <property type="entry name" value="POC1 CENTRIOLAR PROTEIN HOMOLOG"/>
    <property type="match status" value="1"/>
</dbReference>
<dbReference type="SUPFAM" id="SSF52129">
    <property type="entry name" value="Caspase-like"/>
    <property type="match status" value="1"/>
</dbReference>
<feature type="domain" description="Peptidase C14 caspase" evidence="5">
    <location>
        <begin position="873"/>
        <end position="1105"/>
    </location>
</feature>
<sequence>MITSRAVFLFAIIASCAWAQPVPAPEPESIRVPDGVPTLSTSHTLSIDRVLLSPDGKRVFTHDGGNVYAWDFETRKKLRPLSAAASSRKGTSLAEFHLITDQKRLVFGSDSVNYETLEPFKTWPELTPQASAWDAKRKKRFWARGSREEIMFGELAESKQAARASRAHVIIKSPHIAQNHAVCHRLLVLDDGRLLASTNYGVFYIDPDTWTITSPGSEPERRVRPLMYMDETRDVKTATFTRETQSGGYVEGPQGTLILAESSLATKRTKLSLVSAKDMSPLRTAEIDGFLTYLGTDTFDPANKQLWFKSGQNLIALDFDTLAPRDSISAKKLLLKEPHAAIGDAVPVPGSSHWLIAVGKTLWLYDVATETPLGQFGDAVPAFTRLATHPTNFEFLATDDQGLAKRVRFLPNGIEVTSAKGNFSSFAYDPTDGETIAHGNSASPIIHFSDRPKWPVEDFRLPQKAASDTRGASANLIYSQDGTRIVAHSAYGVTAYNLTDGKRILNQPGSQKWLPTGRQITAISPDNKWIVVYDGDKKLIGYDSERGEKAWEQSVAQFPVLIYFAGPKTVCALVDGQLEYRSAETGVIKLSTPLNGSSFAHATAVSPDRKLIACAGSSLFVYDPATESVVFETKTSGHIRAVAFFANARYLVTAGADNLLRLWDIQEKQELCSIALFDDTNDWVVTTKNLRFDGSEKAIDTMYVVKGTDIIPLESLFEKLYTPKLLASLLRGEKLEAPAVDLKKIAAPPLVRLESADGARNLIVEDDTNENTRTQDSLKLRALADARQSTVAEIRLFQNGKLLATTIGRGAQFTENFEVKIVPGENIFRAVAINADRTESRPAEITFTYRPKVSAPIAGASSPQPTGLQLHLLIVGVNTYKNPKYNLNYAVADATAVKEKIEAQTKTIFTGVNVKFILNDQAQKSSITDAFRELSAKAGPRDVFVFYYAGHGVMTSDAKPEFFLVPHDVLQLYGADDALRQKGLSSAELLDLSKLMPAQKQLFILDACQSAGALTTVAMRGAAEEKAIAQLARSSGTHWLTASGSEQFATEFATLGHGAFTYALLEGLSGRADTGDGRITVNELKAFLESEVPEITQKHKGTPQFPSSYGFGQDFPVVIKSH</sequence>
<evidence type="ECO:0000256" key="4">
    <source>
        <dbReference type="SAM" id="SignalP"/>
    </source>
</evidence>
<dbReference type="OrthoDB" id="500003at2"/>
<keyword evidence="2" id="KW-0677">Repeat</keyword>
<dbReference type="KEGG" id="vbh:CMV30_18490"/>
<dbReference type="InterPro" id="IPR029030">
    <property type="entry name" value="Caspase-like_dom_sf"/>
</dbReference>
<keyword evidence="7" id="KW-1185">Reference proteome</keyword>
<evidence type="ECO:0000256" key="3">
    <source>
        <dbReference type="PROSITE-ProRule" id="PRU00221"/>
    </source>
</evidence>
<reference evidence="6 7" key="1">
    <citation type="submission" date="2017-09" db="EMBL/GenBank/DDBJ databases">
        <title>Complete genome sequence of Verrucomicrobial strain HZ-65, isolated from freshwater.</title>
        <authorList>
            <person name="Choi A."/>
        </authorList>
    </citation>
    <scope>NUCLEOTIDE SEQUENCE [LARGE SCALE GENOMIC DNA]</scope>
    <source>
        <strain evidence="6 7">HZ-65</strain>
    </source>
</reference>
<name>A0A290QAP6_9BACT</name>
<dbReference type="PROSITE" id="PS51257">
    <property type="entry name" value="PROKAR_LIPOPROTEIN"/>
    <property type="match status" value="1"/>
</dbReference>
<dbReference type="SUPFAM" id="SSF50998">
    <property type="entry name" value="Quinoprotein alcohol dehydrogenase-like"/>
    <property type="match status" value="1"/>
</dbReference>
<feature type="repeat" description="WD" evidence="3">
    <location>
        <begin position="632"/>
        <end position="673"/>
    </location>
</feature>
<accession>A0A290QAP6</accession>
<feature type="chain" id="PRO_5012335190" description="Peptidase C14 caspase domain-containing protein" evidence="4">
    <location>
        <begin position="20"/>
        <end position="1122"/>
    </location>
</feature>
<dbReference type="RefSeq" id="WP_096057404.1">
    <property type="nucleotide sequence ID" value="NZ_CP023344.1"/>
</dbReference>
<dbReference type="InterPro" id="IPR011047">
    <property type="entry name" value="Quinoprotein_ADH-like_sf"/>
</dbReference>
<dbReference type="Pfam" id="PF00656">
    <property type="entry name" value="Peptidase_C14"/>
    <property type="match status" value="1"/>
</dbReference>
<dbReference type="Gene3D" id="2.130.10.10">
    <property type="entry name" value="YVTN repeat-like/Quinoprotein amine dehydrogenase"/>
    <property type="match status" value="2"/>
</dbReference>
<dbReference type="InterPro" id="IPR011044">
    <property type="entry name" value="Quino_amine_DH_bsu"/>
</dbReference>
<feature type="signal peptide" evidence="4">
    <location>
        <begin position="1"/>
        <end position="19"/>
    </location>
</feature>
<dbReference type="InterPro" id="IPR001680">
    <property type="entry name" value="WD40_rpt"/>
</dbReference>
<evidence type="ECO:0000313" key="7">
    <source>
        <dbReference type="Proteomes" id="UP000217265"/>
    </source>
</evidence>
<dbReference type="PANTHER" id="PTHR44019">
    <property type="entry name" value="WD REPEAT-CONTAINING PROTEIN 55"/>
    <property type="match status" value="1"/>
</dbReference>
<dbReference type="PROSITE" id="PS50082">
    <property type="entry name" value="WD_REPEATS_2"/>
    <property type="match status" value="1"/>
</dbReference>
<keyword evidence="4" id="KW-0732">Signal</keyword>
<dbReference type="SUPFAM" id="SSF50969">
    <property type="entry name" value="YVTN repeat-like/Quinoprotein amine dehydrogenase"/>
    <property type="match status" value="1"/>
</dbReference>
<keyword evidence="1 3" id="KW-0853">WD repeat</keyword>
<evidence type="ECO:0000259" key="5">
    <source>
        <dbReference type="Pfam" id="PF00656"/>
    </source>
</evidence>
<dbReference type="Pfam" id="PF00400">
    <property type="entry name" value="WD40"/>
    <property type="match status" value="1"/>
</dbReference>